<dbReference type="Proteomes" id="UP001558713">
    <property type="component" value="Unassembled WGS sequence"/>
</dbReference>
<accession>A0ABD1BLX2</accession>
<reference evidence="2 3" key="1">
    <citation type="submission" date="2024-04" db="EMBL/GenBank/DDBJ databases">
        <title>Genome assembly C_amara_ONT_v2.</title>
        <authorList>
            <person name="Yant L."/>
            <person name="Moore C."/>
            <person name="Slenker M."/>
        </authorList>
    </citation>
    <scope>NUCLEOTIDE SEQUENCE [LARGE SCALE GENOMIC DNA]</scope>
    <source>
        <tissue evidence="2">Leaf</tissue>
    </source>
</reference>
<feature type="compositionally biased region" description="Low complexity" evidence="1">
    <location>
        <begin position="144"/>
        <end position="163"/>
    </location>
</feature>
<name>A0ABD1BLX2_CARAN</name>
<dbReference type="PANTHER" id="PTHR47481:SF41">
    <property type="entry name" value="COPIA-LIKE POLYPROTEIN_RETROTRANSPOSON"/>
    <property type="match status" value="1"/>
</dbReference>
<gene>
    <name evidence="2" type="ORF">V5N11_033138</name>
</gene>
<evidence type="ECO:0000256" key="1">
    <source>
        <dbReference type="SAM" id="MobiDB-lite"/>
    </source>
</evidence>
<keyword evidence="3" id="KW-1185">Reference proteome</keyword>
<protein>
    <submittedName>
        <fullName evidence="2">Uncharacterized protein</fullName>
    </submittedName>
</protein>
<dbReference type="EMBL" id="JBANAX010000224">
    <property type="protein sequence ID" value="KAL1218153.1"/>
    <property type="molecule type" value="Genomic_DNA"/>
</dbReference>
<evidence type="ECO:0000313" key="3">
    <source>
        <dbReference type="Proteomes" id="UP001558713"/>
    </source>
</evidence>
<proteinExistence type="predicted"/>
<feature type="region of interest" description="Disordered" evidence="1">
    <location>
        <begin position="44"/>
        <end position="163"/>
    </location>
</feature>
<dbReference type="AlphaFoldDB" id="A0ABD1BLX2"/>
<sequence length="163" mass="18464">MHLLNGLNSKFDNIINVIKHRPPPCTFNTARSVLKDEEDRLKTKKITQSSHNDHSSSPQVLIAATPPQQFHTQPDTPQPHFQYNKGGRGNRGDRGRGRSNNKGGRGGGNSNWQGNWNSNSPPPWAYPSFPQFPTTPHWPNPYAWPNTSQWPSSSPWSHQQWPQ</sequence>
<feature type="compositionally biased region" description="Polar residues" evidence="1">
    <location>
        <begin position="66"/>
        <end position="81"/>
    </location>
</feature>
<feature type="compositionally biased region" description="Low complexity" evidence="1">
    <location>
        <begin position="110"/>
        <end position="119"/>
    </location>
</feature>
<dbReference type="PANTHER" id="PTHR47481">
    <property type="match status" value="1"/>
</dbReference>
<evidence type="ECO:0000313" key="2">
    <source>
        <dbReference type="EMBL" id="KAL1218153.1"/>
    </source>
</evidence>
<organism evidence="2 3">
    <name type="scientific">Cardamine amara subsp. amara</name>
    <dbReference type="NCBI Taxonomy" id="228776"/>
    <lineage>
        <taxon>Eukaryota</taxon>
        <taxon>Viridiplantae</taxon>
        <taxon>Streptophyta</taxon>
        <taxon>Embryophyta</taxon>
        <taxon>Tracheophyta</taxon>
        <taxon>Spermatophyta</taxon>
        <taxon>Magnoliopsida</taxon>
        <taxon>eudicotyledons</taxon>
        <taxon>Gunneridae</taxon>
        <taxon>Pentapetalae</taxon>
        <taxon>rosids</taxon>
        <taxon>malvids</taxon>
        <taxon>Brassicales</taxon>
        <taxon>Brassicaceae</taxon>
        <taxon>Cardamineae</taxon>
        <taxon>Cardamine</taxon>
    </lineage>
</organism>
<feature type="compositionally biased region" description="Polar residues" evidence="1">
    <location>
        <begin position="46"/>
        <end position="59"/>
    </location>
</feature>
<comment type="caution">
    <text evidence="2">The sequence shown here is derived from an EMBL/GenBank/DDBJ whole genome shotgun (WGS) entry which is preliminary data.</text>
</comment>